<reference evidence="7" key="1">
    <citation type="submission" date="2016-10" db="EMBL/GenBank/DDBJ databases">
        <authorList>
            <person name="Varghese N."/>
            <person name="Submissions S."/>
        </authorList>
    </citation>
    <scope>NUCLEOTIDE SEQUENCE [LARGE SCALE GENOMIC DNA]</scope>
    <source>
        <strain evidence="7">DSM 10146</strain>
    </source>
</reference>
<evidence type="ECO:0000256" key="2">
    <source>
        <dbReference type="ARBA" id="ARBA00023015"/>
    </source>
</evidence>
<dbReference type="Gene3D" id="3.40.190.290">
    <property type="match status" value="1"/>
</dbReference>
<organism evidence="6 7">
    <name type="scientific">Salipiger thiooxidans</name>
    <dbReference type="NCBI Taxonomy" id="282683"/>
    <lineage>
        <taxon>Bacteria</taxon>
        <taxon>Pseudomonadati</taxon>
        <taxon>Pseudomonadota</taxon>
        <taxon>Alphaproteobacteria</taxon>
        <taxon>Rhodobacterales</taxon>
        <taxon>Roseobacteraceae</taxon>
        <taxon>Salipiger</taxon>
    </lineage>
</organism>
<dbReference type="SUPFAM" id="SSF53850">
    <property type="entry name" value="Periplasmic binding protein-like II"/>
    <property type="match status" value="1"/>
</dbReference>
<dbReference type="GO" id="GO:0003700">
    <property type="term" value="F:DNA-binding transcription factor activity"/>
    <property type="evidence" value="ECO:0007669"/>
    <property type="project" value="InterPro"/>
</dbReference>
<name>A0A1G7IDC0_9RHOB</name>
<keyword evidence="4" id="KW-0804">Transcription</keyword>
<dbReference type="InterPro" id="IPR017685">
    <property type="entry name" value="ArgP"/>
</dbReference>
<dbReference type="EMBL" id="FNAV01000012">
    <property type="protein sequence ID" value="SDF10578.1"/>
    <property type="molecule type" value="Genomic_DNA"/>
</dbReference>
<dbReference type="InterPro" id="IPR036390">
    <property type="entry name" value="WH_DNA-bd_sf"/>
</dbReference>
<dbReference type="InterPro" id="IPR000847">
    <property type="entry name" value="LysR_HTH_N"/>
</dbReference>
<dbReference type="NCBIfam" id="NF009888">
    <property type="entry name" value="PRK13348.1"/>
    <property type="match status" value="1"/>
</dbReference>
<dbReference type="NCBIfam" id="NF002964">
    <property type="entry name" value="PRK03635.1"/>
    <property type="match status" value="1"/>
</dbReference>
<dbReference type="SUPFAM" id="SSF46785">
    <property type="entry name" value="Winged helix' DNA-binding domain"/>
    <property type="match status" value="1"/>
</dbReference>
<dbReference type="Pfam" id="PF00126">
    <property type="entry name" value="HTH_1"/>
    <property type="match status" value="1"/>
</dbReference>
<dbReference type="InterPro" id="IPR050176">
    <property type="entry name" value="LTTR"/>
</dbReference>
<accession>A0A1G7IDC0</accession>
<comment type="similarity">
    <text evidence="1">Belongs to the LysR transcriptional regulatory family.</text>
</comment>
<evidence type="ECO:0000256" key="1">
    <source>
        <dbReference type="ARBA" id="ARBA00009437"/>
    </source>
</evidence>
<dbReference type="InterPro" id="IPR036388">
    <property type="entry name" value="WH-like_DNA-bd_sf"/>
</dbReference>
<sequence>MSHDPAQLAALDAVLRLGSFDAAAGALHVTPSAISQRIKALEDRVGTALVLRGAPCTATPAGARLARHASDIALLDAALARDLLLPAAPARLRLAVNADSLSTWFLPALAGQDLLFDIALDDETHSADWLRRGEVSAAITAHGRAVQGCDVHPLGRLRYVATCAPSFHRRFFAEGVTAAALTRAPMLQFNAKDRMQHDWLREVTGENLLPPVHRLPSSQGFVEAARLGLGWGLNPKPLVVKAIAKGLLVPLMPTAPRDVALYWQVNRLVAGALSGLTASVRRTAAAALIPD</sequence>
<dbReference type="PANTHER" id="PTHR30579:SF2">
    <property type="entry name" value="HTH-TYPE TRANSCRIPTIONAL REGULATOR ARGP"/>
    <property type="match status" value="1"/>
</dbReference>
<dbReference type="OrthoDB" id="3252676at2"/>
<evidence type="ECO:0000313" key="7">
    <source>
        <dbReference type="Proteomes" id="UP000198994"/>
    </source>
</evidence>
<dbReference type="AlphaFoldDB" id="A0A1G7IDC0"/>
<dbReference type="RefSeq" id="WP_089961929.1">
    <property type="nucleotide sequence ID" value="NZ_FNAV01000012.1"/>
</dbReference>
<dbReference type="Gene3D" id="1.10.10.10">
    <property type="entry name" value="Winged helix-like DNA-binding domain superfamily/Winged helix DNA-binding domain"/>
    <property type="match status" value="1"/>
</dbReference>
<feature type="domain" description="HTH lysR-type" evidence="5">
    <location>
        <begin position="3"/>
        <end position="59"/>
    </location>
</feature>
<evidence type="ECO:0000313" key="6">
    <source>
        <dbReference type="EMBL" id="SDF10578.1"/>
    </source>
</evidence>
<gene>
    <name evidence="6" type="ORF">SAMN04488105_112159</name>
</gene>
<keyword evidence="2" id="KW-0805">Transcription regulation</keyword>
<keyword evidence="3" id="KW-0238">DNA-binding</keyword>
<proteinExistence type="inferred from homology"/>
<dbReference type="Proteomes" id="UP000198994">
    <property type="component" value="Unassembled WGS sequence"/>
</dbReference>
<dbReference type="Pfam" id="PF03466">
    <property type="entry name" value="LysR_substrate"/>
    <property type="match status" value="1"/>
</dbReference>
<evidence type="ECO:0000259" key="5">
    <source>
        <dbReference type="PROSITE" id="PS50931"/>
    </source>
</evidence>
<evidence type="ECO:0000256" key="4">
    <source>
        <dbReference type="ARBA" id="ARBA00023163"/>
    </source>
</evidence>
<keyword evidence="7" id="KW-1185">Reference proteome</keyword>
<dbReference type="PANTHER" id="PTHR30579">
    <property type="entry name" value="TRANSCRIPTIONAL REGULATOR"/>
    <property type="match status" value="1"/>
</dbReference>
<evidence type="ECO:0000256" key="3">
    <source>
        <dbReference type="ARBA" id="ARBA00023125"/>
    </source>
</evidence>
<protein>
    <submittedName>
        <fullName evidence="6">LysR family transcriptional regulator, chromosome initiation inhibitor</fullName>
    </submittedName>
</protein>
<dbReference type="InterPro" id="IPR005119">
    <property type="entry name" value="LysR_subst-bd"/>
</dbReference>
<dbReference type="PROSITE" id="PS50931">
    <property type="entry name" value="HTH_LYSR"/>
    <property type="match status" value="1"/>
</dbReference>
<dbReference type="GO" id="GO:0003677">
    <property type="term" value="F:DNA binding"/>
    <property type="evidence" value="ECO:0007669"/>
    <property type="project" value="UniProtKB-KW"/>
</dbReference>
<dbReference type="NCBIfam" id="TIGR03298">
    <property type="entry name" value="argP"/>
    <property type="match status" value="1"/>
</dbReference>